<organism evidence="1 2">
    <name type="scientific">Trifolium medium</name>
    <dbReference type="NCBI Taxonomy" id="97028"/>
    <lineage>
        <taxon>Eukaryota</taxon>
        <taxon>Viridiplantae</taxon>
        <taxon>Streptophyta</taxon>
        <taxon>Embryophyta</taxon>
        <taxon>Tracheophyta</taxon>
        <taxon>Spermatophyta</taxon>
        <taxon>Magnoliopsida</taxon>
        <taxon>eudicotyledons</taxon>
        <taxon>Gunneridae</taxon>
        <taxon>Pentapetalae</taxon>
        <taxon>rosids</taxon>
        <taxon>fabids</taxon>
        <taxon>Fabales</taxon>
        <taxon>Fabaceae</taxon>
        <taxon>Papilionoideae</taxon>
        <taxon>50 kb inversion clade</taxon>
        <taxon>NPAAA clade</taxon>
        <taxon>Hologalegina</taxon>
        <taxon>IRL clade</taxon>
        <taxon>Trifolieae</taxon>
        <taxon>Trifolium</taxon>
    </lineage>
</organism>
<proteinExistence type="predicted"/>
<evidence type="ECO:0000313" key="1">
    <source>
        <dbReference type="EMBL" id="MCI43376.1"/>
    </source>
</evidence>
<accession>A0A392S669</accession>
<name>A0A392S669_9FABA</name>
<feature type="non-terminal residue" evidence="1">
    <location>
        <position position="43"/>
    </location>
</feature>
<keyword evidence="2" id="KW-1185">Reference proteome</keyword>
<sequence length="43" mass="4677">MAPKKPPATKKLKTAASTSKAAPAFDADRFLGPVQFERYQALQ</sequence>
<reference evidence="1 2" key="1">
    <citation type="journal article" date="2018" name="Front. Plant Sci.">
        <title>Red Clover (Trifolium pratense) and Zigzag Clover (T. medium) - A Picture of Genomic Similarities and Differences.</title>
        <authorList>
            <person name="Dluhosova J."/>
            <person name="Istvanek J."/>
            <person name="Nedelnik J."/>
            <person name="Repkova J."/>
        </authorList>
    </citation>
    <scope>NUCLEOTIDE SEQUENCE [LARGE SCALE GENOMIC DNA]</scope>
    <source>
        <strain evidence="2">cv. 10/8</strain>
        <tissue evidence="1">Leaf</tissue>
    </source>
</reference>
<dbReference type="AlphaFoldDB" id="A0A392S669"/>
<dbReference type="Proteomes" id="UP000265520">
    <property type="component" value="Unassembled WGS sequence"/>
</dbReference>
<protein>
    <submittedName>
        <fullName evidence="1">Uncharacterized protein</fullName>
    </submittedName>
</protein>
<comment type="caution">
    <text evidence="1">The sequence shown here is derived from an EMBL/GenBank/DDBJ whole genome shotgun (WGS) entry which is preliminary data.</text>
</comment>
<dbReference type="EMBL" id="LXQA010316456">
    <property type="protein sequence ID" value="MCI43376.1"/>
    <property type="molecule type" value="Genomic_DNA"/>
</dbReference>
<evidence type="ECO:0000313" key="2">
    <source>
        <dbReference type="Proteomes" id="UP000265520"/>
    </source>
</evidence>